<keyword evidence="11" id="KW-1185">Reference proteome</keyword>
<comment type="similarity">
    <text evidence="2">Belongs to the oligopeptide OPT transporter family.</text>
</comment>
<accession>A0A9P7Z9U4</accession>
<feature type="transmembrane region" description="Helical" evidence="9">
    <location>
        <begin position="489"/>
        <end position="512"/>
    </location>
</feature>
<keyword evidence="3" id="KW-0813">Transport</keyword>
<feature type="transmembrane region" description="Helical" evidence="9">
    <location>
        <begin position="91"/>
        <end position="109"/>
    </location>
</feature>
<gene>
    <name evidence="10" type="ORF">BJ878DRAFT_413718</name>
</gene>
<dbReference type="AlphaFoldDB" id="A0A9P7Z9U4"/>
<dbReference type="EMBL" id="MU253758">
    <property type="protein sequence ID" value="KAG9247991.1"/>
    <property type="molecule type" value="Genomic_DNA"/>
</dbReference>
<feature type="transmembrane region" description="Helical" evidence="9">
    <location>
        <begin position="162"/>
        <end position="183"/>
    </location>
</feature>
<feature type="transmembrane region" description="Helical" evidence="9">
    <location>
        <begin position="312"/>
        <end position="332"/>
    </location>
</feature>
<keyword evidence="7 9" id="KW-1133">Transmembrane helix</keyword>
<feature type="transmembrane region" description="Helical" evidence="9">
    <location>
        <begin position="195"/>
        <end position="215"/>
    </location>
</feature>
<evidence type="ECO:0000256" key="6">
    <source>
        <dbReference type="ARBA" id="ARBA00022927"/>
    </source>
</evidence>
<evidence type="ECO:0000256" key="5">
    <source>
        <dbReference type="ARBA" id="ARBA00022856"/>
    </source>
</evidence>
<comment type="caution">
    <text evidence="10">The sequence shown here is derived from an EMBL/GenBank/DDBJ whole genome shotgun (WGS) entry which is preliminary data.</text>
</comment>
<keyword evidence="8 9" id="KW-0472">Membrane</keyword>
<dbReference type="Pfam" id="PF03169">
    <property type="entry name" value="OPT"/>
    <property type="match status" value="1"/>
</dbReference>
<evidence type="ECO:0000256" key="2">
    <source>
        <dbReference type="ARBA" id="ARBA00008807"/>
    </source>
</evidence>
<dbReference type="NCBIfam" id="TIGR00727">
    <property type="entry name" value="ISP4_OPT"/>
    <property type="match status" value="1"/>
</dbReference>
<feature type="transmembrane region" description="Helical" evidence="9">
    <location>
        <begin position="718"/>
        <end position="742"/>
    </location>
</feature>
<dbReference type="NCBIfam" id="TIGR00728">
    <property type="entry name" value="OPT_sfam"/>
    <property type="match status" value="1"/>
</dbReference>
<dbReference type="InterPro" id="IPR004813">
    <property type="entry name" value="OPT"/>
</dbReference>
<sequence>MDTGITSGVSVGDDTDDQALNLQKFQKMHKWDLYMDADQLNTVDNVLASGDIEKEAALEQSILEENSPYSEVRASVPATDDPTLHTDTVRAWFLGLVICTIVGGCNVLLTLRPESLSIPSTVVQLIAYPCGTFLARVLPSKPFTVFGKQFTLNPGPFNMKEHTLIVVMAAAGTSVSYAIDILLAQEVFYGFKYGWGYQLLLTMSTQALGFGVAGITRRFLVWPAAMVWPTVLVSASVMVALHDHSKSDPSRTNGWKIGRYKFFLLVSGVYFLYAWFPSFIAPFLSFFCFAVWAAPNNVIVNQLLGGQTNIGLIPITFDWSIVAGFTGSPLYVPAFALVNNVFGLLIVMLAAIGMVFAGPELYKYFPISANSTFDNTANSFNTSRVVSADFTLDEAAYRDYSPLIIGPTFAMAYGMSFATLSSIIVHVGLYNGKELWQRMKLAKNQDADIHLKLMRKYREAPEWWFMGTFLISFAFAMAASQHWETHLAWWALIFSIFIGVIFFVPIAMIYAITANAPGLNVITEFIIGYLQPGKPLAMMMFKSYGYMMQYNALTYSTDMKLGHYMKVPPRSMFRAQFVAVFWLSIVQIASYNFLIGNIANICTADAAASLTCPNAKTFFNASVIWGLVGPRRMFGPGSLYSWVHYFWLIGAGSTFVGWLVARKYPRTWVRYIYFPAVWSASGMIPPATCYKMMCYIVVGLLFNWLVRRKWPNWWSTYNYTMSAALDIGNAICAILIVLILGFSNTSMKPWWGVTVVSNNLDAEGAAVSKTLGEGETIGPAYWS</sequence>
<evidence type="ECO:0000256" key="1">
    <source>
        <dbReference type="ARBA" id="ARBA00004141"/>
    </source>
</evidence>
<evidence type="ECO:0000256" key="3">
    <source>
        <dbReference type="ARBA" id="ARBA00022448"/>
    </source>
</evidence>
<protein>
    <submittedName>
        <fullName evidence="10">OPT oligopeptide transporter protein-domain-containing protein</fullName>
    </submittedName>
</protein>
<keyword evidence="4 9" id="KW-0812">Transmembrane</keyword>
<dbReference type="GO" id="GO:0035673">
    <property type="term" value="F:oligopeptide transmembrane transporter activity"/>
    <property type="evidence" value="ECO:0007669"/>
    <property type="project" value="InterPro"/>
</dbReference>
<evidence type="ECO:0000256" key="7">
    <source>
        <dbReference type="ARBA" id="ARBA00022989"/>
    </source>
</evidence>
<feature type="transmembrane region" description="Helical" evidence="9">
    <location>
        <begin position="575"/>
        <end position="595"/>
    </location>
</feature>
<dbReference type="InterPro" id="IPR004648">
    <property type="entry name" value="Oligpept_transpt"/>
</dbReference>
<comment type="subcellular location">
    <subcellularLocation>
        <location evidence="1">Membrane</location>
        <topology evidence="1">Multi-pass membrane protein</topology>
    </subcellularLocation>
</comment>
<feature type="transmembrane region" description="Helical" evidence="9">
    <location>
        <begin position="410"/>
        <end position="430"/>
    </location>
</feature>
<feature type="transmembrane region" description="Helical" evidence="9">
    <location>
        <begin position="463"/>
        <end position="483"/>
    </location>
</feature>
<feature type="transmembrane region" description="Helical" evidence="9">
    <location>
        <begin position="642"/>
        <end position="661"/>
    </location>
</feature>
<feature type="transmembrane region" description="Helical" evidence="9">
    <location>
        <begin position="116"/>
        <end position="138"/>
    </location>
</feature>
<feature type="transmembrane region" description="Helical" evidence="9">
    <location>
        <begin position="262"/>
        <end position="292"/>
    </location>
</feature>
<dbReference type="Proteomes" id="UP000887226">
    <property type="component" value="Unassembled WGS sequence"/>
</dbReference>
<evidence type="ECO:0000256" key="4">
    <source>
        <dbReference type="ARBA" id="ARBA00022692"/>
    </source>
</evidence>
<proteinExistence type="inferred from homology"/>
<dbReference type="PANTHER" id="PTHR22601">
    <property type="entry name" value="ISP4 LIKE PROTEIN"/>
    <property type="match status" value="1"/>
</dbReference>
<reference evidence="10" key="1">
    <citation type="journal article" date="2021" name="IMA Fungus">
        <title>Genomic characterization of three marine fungi, including Emericellopsis atlantica sp. nov. with signatures of a generalist lifestyle and marine biomass degradation.</title>
        <authorList>
            <person name="Hagestad O.C."/>
            <person name="Hou L."/>
            <person name="Andersen J.H."/>
            <person name="Hansen E.H."/>
            <person name="Altermark B."/>
            <person name="Li C."/>
            <person name="Kuhnert E."/>
            <person name="Cox R.J."/>
            <person name="Crous P.W."/>
            <person name="Spatafora J.W."/>
            <person name="Lail K."/>
            <person name="Amirebrahimi M."/>
            <person name="Lipzen A."/>
            <person name="Pangilinan J."/>
            <person name="Andreopoulos W."/>
            <person name="Hayes R.D."/>
            <person name="Ng V."/>
            <person name="Grigoriev I.V."/>
            <person name="Jackson S.A."/>
            <person name="Sutton T.D.S."/>
            <person name="Dobson A.D.W."/>
            <person name="Rama T."/>
        </authorList>
    </citation>
    <scope>NUCLEOTIDE SEQUENCE</scope>
    <source>
        <strain evidence="10">TRa3180A</strain>
    </source>
</reference>
<evidence type="ECO:0000313" key="11">
    <source>
        <dbReference type="Proteomes" id="UP000887226"/>
    </source>
</evidence>
<evidence type="ECO:0000313" key="10">
    <source>
        <dbReference type="EMBL" id="KAG9247991.1"/>
    </source>
</evidence>
<feature type="transmembrane region" description="Helical" evidence="9">
    <location>
        <begin position="221"/>
        <end position="241"/>
    </location>
</feature>
<dbReference type="OrthoDB" id="9986677at2759"/>
<feature type="transmembrane region" description="Helical" evidence="9">
    <location>
        <begin position="337"/>
        <end position="357"/>
    </location>
</feature>
<evidence type="ECO:0000256" key="8">
    <source>
        <dbReference type="ARBA" id="ARBA00023136"/>
    </source>
</evidence>
<dbReference type="GO" id="GO:0015031">
    <property type="term" value="P:protein transport"/>
    <property type="evidence" value="ECO:0007669"/>
    <property type="project" value="UniProtKB-KW"/>
</dbReference>
<dbReference type="GO" id="GO:0016020">
    <property type="term" value="C:membrane"/>
    <property type="evidence" value="ECO:0007669"/>
    <property type="project" value="UniProtKB-SubCell"/>
</dbReference>
<evidence type="ECO:0000256" key="9">
    <source>
        <dbReference type="SAM" id="Phobius"/>
    </source>
</evidence>
<keyword evidence="5" id="KW-0571">Peptide transport</keyword>
<name>A0A9P7Z9U4_9HELO</name>
<organism evidence="10 11">
    <name type="scientific">Calycina marina</name>
    <dbReference type="NCBI Taxonomy" id="1763456"/>
    <lineage>
        <taxon>Eukaryota</taxon>
        <taxon>Fungi</taxon>
        <taxon>Dikarya</taxon>
        <taxon>Ascomycota</taxon>
        <taxon>Pezizomycotina</taxon>
        <taxon>Leotiomycetes</taxon>
        <taxon>Helotiales</taxon>
        <taxon>Pezizellaceae</taxon>
        <taxon>Calycina</taxon>
    </lineage>
</organism>
<feature type="transmembrane region" description="Helical" evidence="9">
    <location>
        <begin position="690"/>
        <end position="706"/>
    </location>
</feature>
<keyword evidence="6" id="KW-0653">Protein transport</keyword>